<dbReference type="GO" id="GO:0003677">
    <property type="term" value="F:DNA binding"/>
    <property type="evidence" value="ECO:0007669"/>
    <property type="project" value="UniProtKB-KW"/>
</dbReference>
<dbReference type="PANTHER" id="PTHR42942">
    <property type="entry name" value="6-O-METHYLGUANINE DNA METHYLTRANSFERASE"/>
    <property type="match status" value="1"/>
</dbReference>
<accession>A0A1H2MCF7</accession>
<dbReference type="OrthoDB" id="9132167at2"/>
<evidence type="ECO:0000313" key="4">
    <source>
        <dbReference type="Proteomes" id="UP000198825"/>
    </source>
</evidence>
<proteinExistence type="predicted"/>
<dbReference type="Gene3D" id="1.10.10.10">
    <property type="entry name" value="Winged helix-like DNA-binding domain superfamily/Winged helix DNA-binding domain"/>
    <property type="match status" value="1"/>
</dbReference>
<reference evidence="4" key="1">
    <citation type="submission" date="2016-10" db="EMBL/GenBank/DDBJ databases">
        <authorList>
            <person name="Varghese N."/>
            <person name="Submissions S."/>
        </authorList>
    </citation>
    <scope>NUCLEOTIDE SEQUENCE [LARGE SCALE GENOMIC DNA]</scope>
    <source>
        <strain evidence="4">DSM 21743</strain>
    </source>
</reference>
<evidence type="ECO:0000313" key="3">
    <source>
        <dbReference type="EMBL" id="SDU90812.1"/>
    </source>
</evidence>
<evidence type="ECO:0000259" key="2">
    <source>
        <dbReference type="Pfam" id="PF01035"/>
    </source>
</evidence>
<evidence type="ECO:0000256" key="1">
    <source>
        <dbReference type="ARBA" id="ARBA00022763"/>
    </source>
</evidence>
<keyword evidence="1" id="KW-0227">DNA damage</keyword>
<gene>
    <name evidence="3" type="ORF">SAMN04488544_1795</name>
</gene>
<keyword evidence="3" id="KW-0238">DNA-binding</keyword>
<sequence>MHEAYLEGVLALVEAVPVGSVTTYGDVAAMVGAGGPRQVGTVMARHGSGVPWWRVVRADGRPAQGLVEEALSRLDAEGVPVADGRVRMVQARWHPSAAEVAEHLGRVEVLPGGR</sequence>
<dbReference type="Pfam" id="PF01035">
    <property type="entry name" value="DNA_binding_1"/>
    <property type="match status" value="1"/>
</dbReference>
<dbReference type="STRING" id="546874.SAMN04488544_1795"/>
<dbReference type="InterPro" id="IPR052520">
    <property type="entry name" value="ATL_DNA_repair"/>
</dbReference>
<feature type="domain" description="Methylated-DNA-[protein]-cysteine S-methyltransferase DNA binding" evidence="2">
    <location>
        <begin position="8"/>
        <end position="79"/>
    </location>
</feature>
<name>A0A1H2MCF7_9ACTN</name>
<dbReference type="PANTHER" id="PTHR42942:SF1">
    <property type="entry name" value="ALKYLTRANSFERASE-LIKE PROTEIN 1"/>
    <property type="match status" value="1"/>
</dbReference>
<dbReference type="InterPro" id="IPR036388">
    <property type="entry name" value="WH-like_DNA-bd_sf"/>
</dbReference>
<dbReference type="AlphaFoldDB" id="A0A1H2MCF7"/>
<dbReference type="GO" id="GO:0006281">
    <property type="term" value="P:DNA repair"/>
    <property type="evidence" value="ECO:0007669"/>
    <property type="project" value="InterPro"/>
</dbReference>
<keyword evidence="4" id="KW-1185">Reference proteome</keyword>
<dbReference type="SUPFAM" id="SSF46767">
    <property type="entry name" value="Methylated DNA-protein cysteine methyltransferase, C-terminal domain"/>
    <property type="match status" value="1"/>
</dbReference>
<dbReference type="InterPro" id="IPR036217">
    <property type="entry name" value="MethylDNA_cys_MeTrfase_DNAb"/>
</dbReference>
<dbReference type="Proteomes" id="UP000198825">
    <property type="component" value="Chromosome I"/>
</dbReference>
<dbReference type="InterPro" id="IPR014048">
    <property type="entry name" value="MethylDNA_cys_MeTrfase_DNA-bd"/>
</dbReference>
<protein>
    <submittedName>
        <fullName evidence="3">Alkylated DNA nucleotide flippase Atl1, participates in nucleotide excision repair, Ada-like DNA-binding domain</fullName>
    </submittedName>
</protein>
<dbReference type="CDD" id="cd06445">
    <property type="entry name" value="ATase"/>
    <property type="match status" value="1"/>
</dbReference>
<dbReference type="EMBL" id="LT629799">
    <property type="protein sequence ID" value="SDU90812.1"/>
    <property type="molecule type" value="Genomic_DNA"/>
</dbReference>
<dbReference type="GO" id="GO:0003824">
    <property type="term" value="F:catalytic activity"/>
    <property type="evidence" value="ECO:0007669"/>
    <property type="project" value="InterPro"/>
</dbReference>
<organism evidence="3 4">
    <name type="scientific">Microlunatus sagamiharensis</name>
    <dbReference type="NCBI Taxonomy" id="546874"/>
    <lineage>
        <taxon>Bacteria</taxon>
        <taxon>Bacillati</taxon>
        <taxon>Actinomycetota</taxon>
        <taxon>Actinomycetes</taxon>
        <taxon>Propionibacteriales</taxon>
        <taxon>Propionibacteriaceae</taxon>
        <taxon>Microlunatus</taxon>
    </lineage>
</organism>
<dbReference type="RefSeq" id="WP_091074126.1">
    <property type="nucleotide sequence ID" value="NZ_LT629799.1"/>
</dbReference>